<evidence type="ECO:0000256" key="3">
    <source>
        <dbReference type="ARBA" id="ARBA00023002"/>
    </source>
</evidence>
<dbReference type="AlphaFoldDB" id="A0A399F5Y6"/>
<dbReference type="Gene3D" id="2.140.10.10">
    <property type="entry name" value="Quinoprotein alcohol dehydrogenase-like superfamily"/>
    <property type="match status" value="1"/>
</dbReference>
<evidence type="ECO:0000259" key="6">
    <source>
        <dbReference type="Pfam" id="PF13360"/>
    </source>
</evidence>
<dbReference type="InterPro" id="IPR018391">
    <property type="entry name" value="PQQ_b-propeller_rpt"/>
</dbReference>
<feature type="chain" id="PRO_5030071812" evidence="4">
    <location>
        <begin position="22"/>
        <end position="523"/>
    </location>
</feature>
<feature type="domain" description="Pyrrolo-quinoline quinone repeat" evidence="5">
    <location>
        <begin position="39"/>
        <end position="327"/>
    </location>
</feature>
<comment type="cofactor">
    <cofactor evidence="1">
        <name>pyrroloquinoline quinone</name>
        <dbReference type="ChEBI" id="CHEBI:58442"/>
    </cofactor>
</comment>
<sequence length="523" mass="55821">MRGSILKAALFLGLAAGSALAGGPTQEMLDNAANDTSNWLMYNKDYLAQRYSSLDQINTSNVASLKKVCTYALGENGSFQSSPIVYGGVLYITSQHVTAAINATNCKPLWRYTYKPSGPEPFTTNRGVAIYDGVVVRGTTDAHLIALNSSTGKLLWNVKVADSSKGYFLSAAPIVWNGMIFIGTAGADWGVHGEMYAYDIKSGQRLWTFDVIPTGNQPGADTWQKAESTTTGGGSMWTSFTLDPQTGLLYVSVGNPAPDFAPEYRPGANLYTDSVVVLDAKTGQLSHYYQQIPNDSHDWDTAAAPVVYDSAGTHYMAVGTKGGYVFGYDEGSKQQSFKTAVTTILNADVKPTPQGVRSCPGTLGGVEWNGPAYDPQMETLFVPSVDWCGVYKLGEVRYVQGQLFFGGTNVLDPSSKARGWIVAMDAKTGQPIWRYHAPTPMVAAVTPTAGGLLFTGDLNGDFLALDSKTGKVLYRNPTGGAMAGGIVTYAQNGKQYVAAASGNASRTIWNTTGNAKVVIYALP</sequence>
<keyword evidence="4" id="KW-0732">Signal</keyword>
<dbReference type="InterPro" id="IPR002372">
    <property type="entry name" value="PQQ_rpt_dom"/>
</dbReference>
<feature type="domain" description="Pyrrolo-quinoline quinone repeat" evidence="6">
    <location>
        <begin position="418"/>
        <end position="510"/>
    </location>
</feature>
<name>A0A399F5Y6_9DEIN</name>
<evidence type="ECO:0000313" key="7">
    <source>
        <dbReference type="EMBL" id="RIH92074.1"/>
    </source>
</evidence>
<dbReference type="InterPro" id="IPR011047">
    <property type="entry name" value="Quinoprotein_ADH-like_sf"/>
</dbReference>
<comment type="similarity">
    <text evidence="2">Belongs to the bacterial PQQ dehydrogenase family.</text>
</comment>
<dbReference type="SMART" id="SM00564">
    <property type="entry name" value="PQQ"/>
    <property type="match status" value="6"/>
</dbReference>
<gene>
    <name evidence="7" type="primary">qedA</name>
    <name evidence="7" type="ORF">Mgrana_02044</name>
</gene>
<dbReference type="Pfam" id="PF01011">
    <property type="entry name" value="PQQ"/>
    <property type="match status" value="1"/>
</dbReference>
<evidence type="ECO:0000256" key="1">
    <source>
        <dbReference type="ARBA" id="ARBA00001931"/>
    </source>
</evidence>
<dbReference type="GO" id="GO:0052934">
    <property type="term" value="F:alcohol dehydrogenase (cytochrome c) activity"/>
    <property type="evidence" value="ECO:0007669"/>
    <property type="project" value="UniProtKB-EC"/>
</dbReference>
<keyword evidence="8" id="KW-1185">Reference proteome</keyword>
<comment type="caution">
    <text evidence="7">The sequence shown here is derived from an EMBL/GenBank/DDBJ whole genome shotgun (WGS) entry which is preliminary data.</text>
</comment>
<dbReference type="Proteomes" id="UP000266178">
    <property type="component" value="Unassembled WGS sequence"/>
</dbReference>
<feature type="signal peptide" evidence="4">
    <location>
        <begin position="1"/>
        <end position="21"/>
    </location>
</feature>
<dbReference type="Pfam" id="PF13360">
    <property type="entry name" value="PQQ_2"/>
    <property type="match status" value="1"/>
</dbReference>
<keyword evidence="3 7" id="KW-0560">Oxidoreductase</keyword>
<evidence type="ECO:0000256" key="4">
    <source>
        <dbReference type="SAM" id="SignalP"/>
    </source>
</evidence>
<evidence type="ECO:0000313" key="8">
    <source>
        <dbReference type="Proteomes" id="UP000266178"/>
    </source>
</evidence>
<organism evidence="7 8">
    <name type="scientific">Meiothermus granaticius NBRC 107808</name>
    <dbReference type="NCBI Taxonomy" id="1227551"/>
    <lineage>
        <taxon>Bacteria</taxon>
        <taxon>Thermotogati</taxon>
        <taxon>Deinococcota</taxon>
        <taxon>Deinococci</taxon>
        <taxon>Thermales</taxon>
        <taxon>Thermaceae</taxon>
        <taxon>Meiothermus</taxon>
    </lineage>
</organism>
<evidence type="ECO:0000256" key="2">
    <source>
        <dbReference type="ARBA" id="ARBA00008156"/>
    </source>
</evidence>
<dbReference type="EC" id="1.1.2.8" evidence="7"/>
<evidence type="ECO:0000259" key="5">
    <source>
        <dbReference type="Pfam" id="PF01011"/>
    </source>
</evidence>
<dbReference type="EMBL" id="QWLB01000026">
    <property type="protein sequence ID" value="RIH92074.1"/>
    <property type="molecule type" value="Genomic_DNA"/>
</dbReference>
<accession>A0A399F5Y6</accession>
<dbReference type="SUPFAM" id="SSF50998">
    <property type="entry name" value="Quinoprotein alcohol dehydrogenase-like"/>
    <property type="match status" value="1"/>
</dbReference>
<reference evidence="7 8" key="1">
    <citation type="submission" date="2018-08" db="EMBL/GenBank/DDBJ databases">
        <title>Meiothermus granaticius genome AF-68 sequencing project.</title>
        <authorList>
            <person name="Da Costa M.S."/>
            <person name="Albuquerque L."/>
            <person name="Raposo P."/>
            <person name="Froufe H.J.C."/>
            <person name="Barroso C.S."/>
            <person name="Egas C."/>
        </authorList>
    </citation>
    <scope>NUCLEOTIDE SEQUENCE [LARGE SCALE GENOMIC DNA]</scope>
    <source>
        <strain evidence="7 8">AF-68</strain>
    </source>
</reference>
<dbReference type="PANTHER" id="PTHR32303">
    <property type="entry name" value="QUINOPROTEIN ALCOHOL DEHYDROGENASE (CYTOCHROME C)"/>
    <property type="match status" value="1"/>
</dbReference>
<protein>
    <submittedName>
        <fullName evidence="7">Quinoprotein ethanol dehydrogenase</fullName>
        <ecNumber evidence="7">1.1.2.8</ecNumber>
    </submittedName>
</protein>
<proteinExistence type="inferred from homology"/>
<dbReference type="RefSeq" id="WP_119357521.1">
    <property type="nucleotide sequence ID" value="NZ_BJXM01000001.1"/>
</dbReference>
<dbReference type="OrthoDB" id="9794322at2"/>
<dbReference type="PANTHER" id="PTHR32303:SF10">
    <property type="entry name" value="OUTER MEMBRANE PROTEIN ASSEMBLY FACTOR BAMB"/>
    <property type="match status" value="1"/>
</dbReference>